<dbReference type="AlphaFoldDB" id="A0AAN9IP01"/>
<sequence length="242" mass="27619">MAKQLKLKNKIMKILPKAAAAVRFQNLPFSPNRDHKSRTENTRHKGFSAPIVSIIPHEDTRRKPNNHGSNNNNGNNDYQEPTSPKISCMGQIKHEKKRIKKAKAKDIDQVKKHVSTFQKMLFYAAKPKSASSAKLDSNKDVLAERVVPNMSQMRRFASGRDTLANFEWKDQVVPEDIDCCYESDGEEEEEEEEEEVIIPFSAPIMLNGRCGSGDDGVLKLKPRNEINLWKRRTMAQPMPLKF</sequence>
<dbReference type="PANTHER" id="PTHR34779">
    <property type="entry name" value="OS09G0542900 PROTEIN"/>
    <property type="match status" value="1"/>
</dbReference>
<proteinExistence type="predicted"/>
<gene>
    <name evidence="2" type="ORF">RIF29_12950</name>
</gene>
<dbReference type="InterPro" id="IPR038796">
    <property type="entry name" value="At1g76070-like"/>
</dbReference>
<evidence type="ECO:0000313" key="2">
    <source>
        <dbReference type="EMBL" id="KAK7283434.1"/>
    </source>
</evidence>
<accession>A0AAN9IP01</accession>
<comment type="caution">
    <text evidence="2">The sequence shown here is derived from an EMBL/GenBank/DDBJ whole genome shotgun (WGS) entry which is preliminary data.</text>
</comment>
<organism evidence="2 3">
    <name type="scientific">Crotalaria pallida</name>
    <name type="common">Smooth rattlebox</name>
    <name type="synonym">Crotalaria striata</name>
    <dbReference type="NCBI Taxonomy" id="3830"/>
    <lineage>
        <taxon>Eukaryota</taxon>
        <taxon>Viridiplantae</taxon>
        <taxon>Streptophyta</taxon>
        <taxon>Embryophyta</taxon>
        <taxon>Tracheophyta</taxon>
        <taxon>Spermatophyta</taxon>
        <taxon>Magnoliopsida</taxon>
        <taxon>eudicotyledons</taxon>
        <taxon>Gunneridae</taxon>
        <taxon>Pentapetalae</taxon>
        <taxon>rosids</taxon>
        <taxon>fabids</taxon>
        <taxon>Fabales</taxon>
        <taxon>Fabaceae</taxon>
        <taxon>Papilionoideae</taxon>
        <taxon>50 kb inversion clade</taxon>
        <taxon>genistoids sensu lato</taxon>
        <taxon>core genistoids</taxon>
        <taxon>Crotalarieae</taxon>
        <taxon>Crotalaria</taxon>
    </lineage>
</organism>
<feature type="region of interest" description="Disordered" evidence="1">
    <location>
        <begin position="53"/>
        <end position="85"/>
    </location>
</feature>
<dbReference type="PANTHER" id="PTHR34779:SF2">
    <property type="entry name" value="SYRINGOLIDE-INDUCED PROTEIN 14-1-1"/>
    <property type="match status" value="1"/>
</dbReference>
<evidence type="ECO:0000256" key="1">
    <source>
        <dbReference type="SAM" id="MobiDB-lite"/>
    </source>
</evidence>
<reference evidence="2 3" key="1">
    <citation type="submission" date="2024-01" db="EMBL/GenBank/DDBJ databases">
        <title>The genomes of 5 underutilized Papilionoideae crops provide insights into root nodulation and disease resistanc.</title>
        <authorList>
            <person name="Yuan L."/>
        </authorList>
    </citation>
    <scope>NUCLEOTIDE SEQUENCE [LARGE SCALE GENOMIC DNA]</scope>
    <source>
        <strain evidence="2">ZHUSHIDOU_FW_LH</strain>
        <tissue evidence="2">Leaf</tissue>
    </source>
</reference>
<feature type="compositionally biased region" description="Low complexity" evidence="1">
    <location>
        <begin position="66"/>
        <end position="76"/>
    </location>
</feature>
<dbReference type="EMBL" id="JAYWIO010000002">
    <property type="protein sequence ID" value="KAK7283434.1"/>
    <property type="molecule type" value="Genomic_DNA"/>
</dbReference>
<protein>
    <submittedName>
        <fullName evidence="2">Uncharacterized protein</fullName>
    </submittedName>
</protein>
<keyword evidence="3" id="KW-1185">Reference proteome</keyword>
<name>A0AAN9IP01_CROPI</name>
<evidence type="ECO:0000313" key="3">
    <source>
        <dbReference type="Proteomes" id="UP001372338"/>
    </source>
</evidence>
<dbReference type="Proteomes" id="UP001372338">
    <property type="component" value="Unassembled WGS sequence"/>
</dbReference>